<dbReference type="EMBL" id="QGNW01002006">
    <property type="protein sequence ID" value="RVW26519.1"/>
    <property type="molecule type" value="Genomic_DNA"/>
</dbReference>
<evidence type="ECO:0008006" key="3">
    <source>
        <dbReference type="Google" id="ProtNLM"/>
    </source>
</evidence>
<dbReference type="AlphaFoldDB" id="A0A438CTJ5"/>
<dbReference type="PANTHER" id="PTHR24559:SF457">
    <property type="entry name" value="RNA-DIRECTED DNA POLYMERASE HOMOLOG"/>
    <property type="match status" value="1"/>
</dbReference>
<dbReference type="Proteomes" id="UP000288805">
    <property type="component" value="Unassembled WGS sequence"/>
</dbReference>
<comment type="caution">
    <text evidence="1">The sequence shown here is derived from an EMBL/GenBank/DDBJ whole genome shotgun (WGS) entry which is preliminary data.</text>
</comment>
<dbReference type="Gene3D" id="3.10.10.10">
    <property type="entry name" value="HIV Type 1 Reverse Transcriptase, subunit A, domain 1"/>
    <property type="match status" value="1"/>
</dbReference>
<dbReference type="InterPro" id="IPR043128">
    <property type="entry name" value="Rev_trsase/Diguanyl_cyclase"/>
</dbReference>
<evidence type="ECO:0000313" key="2">
    <source>
        <dbReference type="Proteomes" id="UP000288805"/>
    </source>
</evidence>
<dbReference type="Gene3D" id="3.30.70.270">
    <property type="match status" value="1"/>
</dbReference>
<dbReference type="InterPro" id="IPR053134">
    <property type="entry name" value="RNA-dir_DNA_polymerase"/>
</dbReference>
<dbReference type="InterPro" id="IPR043502">
    <property type="entry name" value="DNA/RNA_pol_sf"/>
</dbReference>
<organism evidence="1 2">
    <name type="scientific">Vitis vinifera</name>
    <name type="common">Grape</name>
    <dbReference type="NCBI Taxonomy" id="29760"/>
    <lineage>
        <taxon>Eukaryota</taxon>
        <taxon>Viridiplantae</taxon>
        <taxon>Streptophyta</taxon>
        <taxon>Embryophyta</taxon>
        <taxon>Tracheophyta</taxon>
        <taxon>Spermatophyta</taxon>
        <taxon>Magnoliopsida</taxon>
        <taxon>eudicotyledons</taxon>
        <taxon>Gunneridae</taxon>
        <taxon>Pentapetalae</taxon>
        <taxon>rosids</taxon>
        <taxon>Vitales</taxon>
        <taxon>Vitaceae</taxon>
        <taxon>Viteae</taxon>
        <taxon>Vitis</taxon>
    </lineage>
</organism>
<dbReference type="PANTHER" id="PTHR24559">
    <property type="entry name" value="TRANSPOSON TY3-I GAG-POL POLYPROTEIN"/>
    <property type="match status" value="1"/>
</dbReference>
<dbReference type="SUPFAM" id="SSF56672">
    <property type="entry name" value="DNA/RNA polymerases"/>
    <property type="match status" value="1"/>
</dbReference>
<proteinExistence type="predicted"/>
<gene>
    <name evidence="1" type="ORF">CK203_107397</name>
</gene>
<evidence type="ECO:0000313" key="1">
    <source>
        <dbReference type="EMBL" id="RVW26519.1"/>
    </source>
</evidence>
<accession>A0A438CTJ5</accession>
<protein>
    <recommendedName>
        <fullName evidence="3">Transposon Ty3-I Gag-Pol polyprotein</fullName>
    </recommendedName>
</protein>
<sequence length="598" mass="68072">MMTVDRVTCIVFSIDDLPLEGFDHTHPLYITIVCSGHRISSIILDNGYVLNVFPLVTTVALGFASSYFGPSTQTVRAYDDTQREVMGTLNIDVLIGPTTFSILFQAGAIPSSLHQKTLEIQDFCKDFVAMSFDQHNSPFILDMMRDIFFLPGFGLGQRQHGSSEFMTIIDHDTLFGLGFTSSEDDVRYMARLRKDRVQPCVKDSTVDELQHMLHQMQMGDETPDVSASMMIASPSLDRANLFFLCFLDETTDYGVVIEPTDMIDGAVPHDEYHDEMDMLGINQFLDAVQIGVFRIMDLSIYEYSFVSCDDVLLLAPYSPTSQIFDINDETTQPDSNKDSFDHEFDPIDERVSPATWDVETVDFGTDDQPRELKIGLPLSINERDKLIHLLKLYLDVFAWSYEDMPSLDPSIIQDHLPILPHVRPDSKVRVCVDFRDLNKVSPKDDFPLPHNDLLVDSTAVHSMLSFMDGFSGYNHILMALEDMEKTTFIIDQTTSEDVFPEDERLNLWFLRVKEARIPFGSCNLCMPYWIRDQEGRLVRIENPQDTELDICVNIMDPPQEDQNSQHGQGDNANAYLSIRDRMHPPRMSARSCIVPLLE</sequence>
<reference evidence="1 2" key="1">
    <citation type="journal article" date="2018" name="PLoS Genet.">
        <title>Population sequencing reveals clonal diversity and ancestral inbreeding in the grapevine cultivar Chardonnay.</title>
        <authorList>
            <person name="Roach M.J."/>
            <person name="Johnson D.L."/>
            <person name="Bohlmann J."/>
            <person name="van Vuuren H.J."/>
            <person name="Jones S.J."/>
            <person name="Pretorius I.S."/>
            <person name="Schmidt S.A."/>
            <person name="Borneman A.R."/>
        </authorList>
    </citation>
    <scope>NUCLEOTIDE SEQUENCE [LARGE SCALE GENOMIC DNA]</scope>
    <source>
        <strain evidence="2">cv. Chardonnay</strain>
        <tissue evidence="1">Leaf</tissue>
    </source>
</reference>
<name>A0A438CTJ5_VITVI</name>